<proteinExistence type="predicted"/>
<organism evidence="1 2">
    <name type="scientific">Adineta steineri</name>
    <dbReference type="NCBI Taxonomy" id="433720"/>
    <lineage>
        <taxon>Eukaryota</taxon>
        <taxon>Metazoa</taxon>
        <taxon>Spiralia</taxon>
        <taxon>Gnathifera</taxon>
        <taxon>Rotifera</taxon>
        <taxon>Eurotatoria</taxon>
        <taxon>Bdelloidea</taxon>
        <taxon>Adinetida</taxon>
        <taxon>Adinetidae</taxon>
        <taxon>Adineta</taxon>
    </lineage>
</organism>
<gene>
    <name evidence="1" type="ORF">OKA104_LOCUS52005</name>
</gene>
<evidence type="ECO:0000313" key="2">
    <source>
        <dbReference type="Proteomes" id="UP000663881"/>
    </source>
</evidence>
<reference evidence="1" key="1">
    <citation type="submission" date="2021-02" db="EMBL/GenBank/DDBJ databases">
        <authorList>
            <person name="Nowell W R."/>
        </authorList>
    </citation>
    <scope>NUCLEOTIDE SEQUENCE</scope>
</reference>
<feature type="non-terminal residue" evidence="1">
    <location>
        <position position="1"/>
    </location>
</feature>
<dbReference type="EMBL" id="CAJOAY010029328">
    <property type="protein sequence ID" value="CAF4412072.1"/>
    <property type="molecule type" value="Genomic_DNA"/>
</dbReference>
<dbReference type="Proteomes" id="UP000663881">
    <property type="component" value="Unassembled WGS sequence"/>
</dbReference>
<sequence>GTKFKSTFLNACQLDLRYFGVCLLELILLSKQHYISANFNGSQRLAAAKQLLNNNWQLIPIPFRTCLSLLLSDMTNENESSHQQQISSCAINAGFFLNRWTT</sequence>
<protein>
    <submittedName>
        <fullName evidence="1">Uncharacterized protein</fullName>
    </submittedName>
</protein>
<name>A0A820PQC5_9BILA</name>
<accession>A0A820PQC5</accession>
<comment type="caution">
    <text evidence="1">The sequence shown here is derived from an EMBL/GenBank/DDBJ whole genome shotgun (WGS) entry which is preliminary data.</text>
</comment>
<dbReference type="AlphaFoldDB" id="A0A820PQC5"/>
<evidence type="ECO:0000313" key="1">
    <source>
        <dbReference type="EMBL" id="CAF4412072.1"/>
    </source>
</evidence>